<dbReference type="EMBL" id="CAFBMK010000079">
    <property type="protein sequence ID" value="CAB4915518.1"/>
    <property type="molecule type" value="Genomic_DNA"/>
</dbReference>
<feature type="region of interest" description="Disordered" evidence="1">
    <location>
        <begin position="1"/>
        <end position="83"/>
    </location>
</feature>
<name>A0A6J7H8R6_9ZZZZ</name>
<reference evidence="2" key="1">
    <citation type="submission" date="2020-05" db="EMBL/GenBank/DDBJ databases">
        <authorList>
            <person name="Chiriac C."/>
            <person name="Salcher M."/>
            <person name="Ghai R."/>
            <person name="Kavagutti S V."/>
        </authorList>
    </citation>
    <scope>NUCLEOTIDE SEQUENCE</scope>
</reference>
<proteinExistence type="predicted"/>
<organism evidence="2">
    <name type="scientific">freshwater metagenome</name>
    <dbReference type="NCBI Taxonomy" id="449393"/>
    <lineage>
        <taxon>unclassified sequences</taxon>
        <taxon>metagenomes</taxon>
        <taxon>ecological metagenomes</taxon>
    </lineage>
</organism>
<feature type="compositionally biased region" description="Basic and acidic residues" evidence="1">
    <location>
        <begin position="62"/>
        <end position="71"/>
    </location>
</feature>
<evidence type="ECO:0000313" key="2">
    <source>
        <dbReference type="EMBL" id="CAB4915518.1"/>
    </source>
</evidence>
<evidence type="ECO:0000256" key="1">
    <source>
        <dbReference type="SAM" id="MobiDB-lite"/>
    </source>
</evidence>
<protein>
    <submittedName>
        <fullName evidence="2">Unannotated protein</fullName>
    </submittedName>
</protein>
<feature type="compositionally biased region" description="Polar residues" evidence="1">
    <location>
        <begin position="1"/>
        <end position="17"/>
    </location>
</feature>
<accession>A0A6J7H8R6</accession>
<gene>
    <name evidence="2" type="ORF">UFOPK3564_01536</name>
</gene>
<dbReference type="AlphaFoldDB" id="A0A6J7H8R6"/>
<sequence>MDTVANVAQRSGRSNARCSCPPSISARPASPTTRAFVTRGESPRPRISIRRSPPTPKRRVRASAEDVENVRVQRYSGDPARAS</sequence>